<evidence type="ECO:0000313" key="2">
    <source>
        <dbReference type="Proteomes" id="UP000254235"/>
    </source>
</evidence>
<dbReference type="EMBL" id="UGTP01000001">
    <property type="protein sequence ID" value="SUC12375.1"/>
    <property type="molecule type" value="Genomic_DNA"/>
</dbReference>
<accession>A0A379F195</accession>
<evidence type="ECO:0000313" key="1">
    <source>
        <dbReference type="EMBL" id="SUC12375.1"/>
    </source>
</evidence>
<dbReference type="Proteomes" id="UP000254235">
    <property type="component" value="Unassembled WGS sequence"/>
</dbReference>
<reference evidence="1 2" key="1">
    <citation type="submission" date="2018-06" db="EMBL/GenBank/DDBJ databases">
        <authorList>
            <consortium name="Pathogen Informatics"/>
            <person name="Doyle S."/>
        </authorList>
    </citation>
    <scope>NUCLEOTIDE SEQUENCE [LARGE SCALE GENOMIC DNA]</scope>
    <source>
        <strain evidence="1 2">NCTC13043</strain>
    </source>
</reference>
<dbReference type="RefSeq" id="WP_262510424.1">
    <property type="nucleotide sequence ID" value="NZ_UGTP01000001.1"/>
</dbReference>
<proteinExistence type="predicted"/>
<organism evidence="1 2">
    <name type="scientific">Prevotella pallens</name>
    <dbReference type="NCBI Taxonomy" id="60133"/>
    <lineage>
        <taxon>Bacteria</taxon>
        <taxon>Pseudomonadati</taxon>
        <taxon>Bacteroidota</taxon>
        <taxon>Bacteroidia</taxon>
        <taxon>Bacteroidales</taxon>
        <taxon>Prevotellaceae</taxon>
        <taxon>Prevotella</taxon>
    </lineage>
</organism>
<dbReference type="AlphaFoldDB" id="A0A379F195"/>
<sequence length="40" mass="4552">MKKKFQIARKHSKKKQVQIDGLKACILIVPALISAKNIFD</sequence>
<protein>
    <submittedName>
        <fullName evidence="1">Uncharacterized protein</fullName>
    </submittedName>
</protein>
<name>A0A379F195_9BACT</name>
<dbReference type="GeneID" id="78572333"/>
<gene>
    <name evidence="1" type="ORF">NCTC13043_00978</name>
</gene>